<feature type="transmembrane region" description="Helical" evidence="5">
    <location>
        <begin position="41"/>
        <end position="67"/>
    </location>
</feature>
<organism evidence="6 7">
    <name type="scientific">Candidatus Brocadia sapporoensis</name>
    <dbReference type="NCBI Taxonomy" id="392547"/>
    <lineage>
        <taxon>Bacteria</taxon>
        <taxon>Pseudomonadati</taxon>
        <taxon>Planctomycetota</taxon>
        <taxon>Candidatus Brocadiia</taxon>
        <taxon>Candidatus Brocadiales</taxon>
        <taxon>Candidatus Brocadiaceae</taxon>
        <taxon>Candidatus Brocadia</taxon>
    </lineage>
</organism>
<keyword evidence="2 5" id="KW-0812">Transmembrane</keyword>
<comment type="caution">
    <text evidence="6">The sequence shown here is derived from an EMBL/GenBank/DDBJ whole genome shotgun (WGS) entry which is preliminary data.</text>
</comment>
<proteinExistence type="predicted"/>
<dbReference type="AlphaFoldDB" id="A0A1V6M2C4"/>
<feature type="transmembrane region" description="Helical" evidence="5">
    <location>
        <begin position="12"/>
        <end position="35"/>
    </location>
</feature>
<dbReference type="PANTHER" id="PTHR12714:SF9">
    <property type="entry name" value="PROTEIN-S-ISOPRENYLCYSTEINE O-METHYLTRANSFERASE"/>
    <property type="match status" value="1"/>
</dbReference>
<keyword evidence="7" id="KW-1185">Reference proteome</keyword>
<accession>A0A1V6M2C4</accession>
<dbReference type="Pfam" id="PF04191">
    <property type="entry name" value="PEMT"/>
    <property type="match status" value="1"/>
</dbReference>
<keyword evidence="4 5" id="KW-0472">Membrane</keyword>
<evidence type="ECO:0000256" key="4">
    <source>
        <dbReference type="ARBA" id="ARBA00023136"/>
    </source>
</evidence>
<comment type="subcellular location">
    <subcellularLocation>
        <location evidence="1">Endomembrane system</location>
        <topology evidence="1">Multi-pass membrane protein</topology>
    </subcellularLocation>
</comment>
<dbReference type="EMBL" id="MJUW02000027">
    <property type="protein sequence ID" value="OQD46561.1"/>
    <property type="molecule type" value="Genomic_DNA"/>
</dbReference>
<dbReference type="Proteomes" id="UP000242219">
    <property type="component" value="Unassembled WGS sequence"/>
</dbReference>
<feature type="transmembrane region" description="Helical" evidence="5">
    <location>
        <begin position="88"/>
        <end position="120"/>
    </location>
</feature>
<gene>
    <name evidence="6" type="ORF">BIY37_02350</name>
</gene>
<sequence>MKSVADSLMFKYRGFVGVICLLPVGIAVIFSTPFIAKNAYIYFIADILGWLCFGLYVTFRIWATLYVGGRKDKELQTQGPYSITRNPLYFGTFCFALSVSFFLESISLVAATVITMIIYFRWVVAVEECVLLKTFGSAYSNYRKNTPRFIPRFSQYCAAGFVQVNLGALKTETKRLWFAATLPVIAERIMYLRAASWWPHWFTLH</sequence>
<dbReference type="GO" id="GO:0016740">
    <property type="term" value="F:transferase activity"/>
    <property type="evidence" value="ECO:0007669"/>
    <property type="project" value="UniProtKB-ARBA"/>
</dbReference>
<evidence type="ECO:0000256" key="5">
    <source>
        <dbReference type="SAM" id="Phobius"/>
    </source>
</evidence>
<dbReference type="PANTHER" id="PTHR12714">
    <property type="entry name" value="PROTEIN-S ISOPRENYLCYSTEINE O-METHYLTRANSFERASE"/>
    <property type="match status" value="1"/>
</dbReference>
<protein>
    <recommendedName>
        <fullName evidence="8">Isoprenylcysteine carboxylmethyltransferase family protein</fullName>
    </recommendedName>
</protein>
<dbReference type="InterPro" id="IPR007318">
    <property type="entry name" value="Phopholipid_MeTrfase"/>
</dbReference>
<evidence type="ECO:0000256" key="2">
    <source>
        <dbReference type="ARBA" id="ARBA00022692"/>
    </source>
</evidence>
<evidence type="ECO:0008006" key="8">
    <source>
        <dbReference type="Google" id="ProtNLM"/>
    </source>
</evidence>
<evidence type="ECO:0000313" key="6">
    <source>
        <dbReference type="EMBL" id="OQD46561.1"/>
    </source>
</evidence>
<evidence type="ECO:0000313" key="7">
    <source>
        <dbReference type="Proteomes" id="UP000242219"/>
    </source>
</evidence>
<dbReference type="GO" id="GO:0012505">
    <property type="term" value="C:endomembrane system"/>
    <property type="evidence" value="ECO:0007669"/>
    <property type="project" value="UniProtKB-SubCell"/>
</dbReference>
<evidence type="ECO:0000256" key="3">
    <source>
        <dbReference type="ARBA" id="ARBA00022989"/>
    </source>
</evidence>
<reference evidence="6 7" key="1">
    <citation type="journal article" date="2016" name="Genome Announc.">
        <title>Draft Genome Sequence of the Anaerobic Ammonium-Oxidizing Bacterium 'Candidatus Brocadia sp. 40'.</title>
        <authorList>
            <person name="Ali M."/>
            <person name="Haroon M.F."/>
            <person name="Narita Y."/>
            <person name="Zhang L."/>
            <person name="Rangel Shaw D."/>
            <person name="Okabe S."/>
            <person name="Saikaly P.E."/>
        </authorList>
    </citation>
    <scope>NUCLEOTIDE SEQUENCE [LARGE SCALE GENOMIC DNA]</scope>
    <source>
        <strain evidence="6 7">40</strain>
    </source>
</reference>
<name>A0A1V6M2C4_9BACT</name>
<keyword evidence="3 5" id="KW-1133">Transmembrane helix</keyword>
<dbReference type="Gene3D" id="1.20.120.1630">
    <property type="match status" value="1"/>
</dbReference>
<evidence type="ECO:0000256" key="1">
    <source>
        <dbReference type="ARBA" id="ARBA00004127"/>
    </source>
</evidence>